<dbReference type="AlphaFoldDB" id="A0A926DN86"/>
<sequence>MAGFLAIIGVIYVIYKLVSEAGEEPYEPGCIRNSLLFNQDMNKVRFKEMSQRELDRNIREGKYR</sequence>
<dbReference type="EMBL" id="JACRSU010000002">
    <property type="protein sequence ID" value="MBC8540807.1"/>
    <property type="molecule type" value="Genomic_DNA"/>
</dbReference>
<name>A0A926DN86_9FIRM</name>
<comment type="caution">
    <text evidence="1">The sequence shown here is derived from an EMBL/GenBank/DDBJ whole genome shotgun (WGS) entry which is preliminary data.</text>
</comment>
<dbReference type="RefSeq" id="WP_249311955.1">
    <property type="nucleotide sequence ID" value="NZ_JACRSU010000002.1"/>
</dbReference>
<organism evidence="1 2">
    <name type="scientific">Congzhengia minquanensis</name>
    <dbReference type="NCBI Taxonomy" id="2763657"/>
    <lineage>
        <taxon>Bacteria</taxon>
        <taxon>Bacillati</taxon>
        <taxon>Bacillota</taxon>
        <taxon>Clostridia</taxon>
        <taxon>Eubacteriales</taxon>
        <taxon>Oscillospiraceae</taxon>
        <taxon>Congzhengia</taxon>
    </lineage>
</organism>
<accession>A0A926DN86</accession>
<evidence type="ECO:0000313" key="1">
    <source>
        <dbReference type="EMBL" id="MBC8540807.1"/>
    </source>
</evidence>
<gene>
    <name evidence="1" type="ORF">H8698_07435</name>
</gene>
<proteinExistence type="predicted"/>
<dbReference type="Proteomes" id="UP000611762">
    <property type="component" value="Unassembled WGS sequence"/>
</dbReference>
<keyword evidence="2" id="KW-1185">Reference proteome</keyword>
<protein>
    <submittedName>
        <fullName evidence="1">Uncharacterized protein</fullName>
    </submittedName>
</protein>
<evidence type="ECO:0000313" key="2">
    <source>
        <dbReference type="Proteomes" id="UP000611762"/>
    </source>
</evidence>
<reference evidence="1" key="1">
    <citation type="submission" date="2020-08" db="EMBL/GenBank/DDBJ databases">
        <title>Genome public.</title>
        <authorList>
            <person name="Liu C."/>
            <person name="Sun Q."/>
        </authorList>
    </citation>
    <scope>NUCLEOTIDE SEQUENCE</scope>
    <source>
        <strain evidence="1">H8</strain>
    </source>
</reference>